<sequence>MALTSLIQILKVNELRKGVSQRTGRPYEMQDAECALLDDAGVLQQVGVLQLDKSMMGESAPEPGVYMASFALAASMKDRRIGAVLTALRPYSADKRPSAPKAPPAPGA</sequence>
<evidence type="ECO:0000313" key="2">
    <source>
        <dbReference type="Proteomes" id="UP000248856"/>
    </source>
</evidence>
<keyword evidence="2" id="KW-1185">Reference proteome</keyword>
<organism evidence="1 2">
    <name type="scientific">Paracidovorax anthurii</name>
    <dbReference type="NCBI Taxonomy" id="78229"/>
    <lineage>
        <taxon>Bacteria</taxon>
        <taxon>Pseudomonadati</taxon>
        <taxon>Pseudomonadota</taxon>
        <taxon>Betaproteobacteria</taxon>
        <taxon>Burkholderiales</taxon>
        <taxon>Comamonadaceae</taxon>
        <taxon>Paracidovorax</taxon>
    </lineage>
</organism>
<protein>
    <submittedName>
        <fullName evidence="1">Uncharacterized protein</fullName>
    </submittedName>
</protein>
<gene>
    <name evidence="1" type="ORF">AX018_101436</name>
</gene>
<reference evidence="1 2" key="1">
    <citation type="submission" date="2018-06" db="EMBL/GenBank/DDBJ databases">
        <title>Genomic Encyclopedia of Archaeal and Bacterial Type Strains, Phase II (KMG-II): from individual species to whole genera.</title>
        <authorList>
            <person name="Goeker M."/>
        </authorList>
    </citation>
    <scope>NUCLEOTIDE SEQUENCE [LARGE SCALE GENOMIC DNA]</scope>
    <source>
        <strain evidence="1 2">CFPB 3232</strain>
    </source>
</reference>
<dbReference type="RefSeq" id="WP_111876981.1">
    <property type="nucleotide sequence ID" value="NZ_CBCSGC010000001.1"/>
</dbReference>
<comment type="caution">
    <text evidence="1">The sequence shown here is derived from an EMBL/GenBank/DDBJ whole genome shotgun (WGS) entry which is preliminary data.</text>
</comment>
<accession>A0A328ZBF9</accession>
<dbReference type="Proteomes" id="UP000248856">
    <property type="component" value="Unassembled WGS sequence"/>
</dbReference>
<dbReference type="OrthoDB" id="8812527at2"/>
<name>A0A328ZBF9_9BURK</name>
<evidence type="ECO:0000313" key="1">
    <source>
        <dbReference type="EMBL" id="RAR83530.1"/>
    </source>
</evidence>
<dbReference type="AlphaFoldDB" id="A0A328ZBF9"/>
<dbReference type="EMBL" id="QLTA01000014">
    <property type="protein sequence ID" value="RAR83530.1"/>
    <property type="molecule type" value="Genomic_DNA"/>
</dbReference>
<proteinExistence type="predicted"/>